<evidence type="ECO:0000313" key="3">
    <source>
        <dbReference type="Proteomes" id="UP001212841"/>
    </source>
</evidence>
<gene>
    <name evidence="2" type="ORF">HK097_010983</name>
</gene>
<accession>A0AAD5X267</accession>
<feature type="region of interest" description="Disordered" evidence="1">
    <location>
        <begin position="864"/>
        <end position="1073"/>
    </location>
</feature>
<protein>
    <submittedName>
        <fullName evidence="2">Uncharacterized protein</fullName>
    </submittedName>
</protein>
<organism evidence="2 3">
    <name type="scientific">Rhizophlyctis rosea</name>
    <dbReference type="NCBI Taxonomy" id="64517"/>
    <lineage>
        <taxon>Eukaryota</taxon>
        <taxon>Fungi</taxon>
        <taxon>Fungi incertae sedis</taxon>
        <taxon>Chytridiomycota</taxon>
        <taxon>Chytridiomycota incertae sedis</taxon>
        <taxon>Chytridiomycetes</taxon>
        <taxon>Rhizophlyctidales</taxon>
        <taxon>Rhizophlyctidaceae</taxon>
        <taxon>Rhizophlyctis</taxon>
    </lineage>
</organism>
<evidence type="ECO:0000256" key="1">
    <source>
        <dbReference type="SAM" id="MobiDB-lite"/>
    </source>
</evidence>
<sequence length="1322" mass="150370">MSIPIQEPRQLPLDAFKGRPPPKFGNWFRERTDVTPRTTDFDKQVVPRAIYNDPIEELLLREEGASGRKRKNNDVLNPLRKVGGLQAVAGARDPTTNEENSKITYSEESESTHTVILTDWGIDILSFTFVEPIRPIPKPRIACPTTDPVYNPTKHKALPPSFPSTYRITTGMNMLAVTPVPVARKAYESVEGMVQGRKGELEEGMLRYMKKVPKKKVVKPKVEVAKMRSVTDGVESVLPPPMNVVESPLPIYTEVVVETTEVVPTATPVVIETLKKEPSEPRIDRSSEMIAAEPVGRESLPRPLSVEAKTGIAASTVSLSPEEREELEEETRRLYAAWGRSPIQEEPEEHKTDLVDSTASVWRNEAVPVGVGVAVELPITTKEAATPEMASQHSLTEGHAEVVMSISTDVSLSGSPSTPSPNEVKARRASAAALATAAAQSAVARRERLGLPSASTPVLPTAETGGSTLSLSSSRSEMLNNVPVAGTAEVYKGEHPEEVQVQVARRLSTRSVSVVIPVKARQEVGSPEKSSVQIAQSTTSLHAPIEVTTAPLSSPSKSLTTLTESASTLPPSSTIPPTAARFLNAMDYNRLHHHISLPPPSANASTATEAVISTNALIAEYEEPASALHSEAEPESPEIERRFREKKKSKGKLHMKSWDALSSGSLGNLFGKKDKKEKEREKEKEKEKEREKEKEKEKERGKERERKEAEALALEKERERERLEAEREREKQLEKERLEKEVLEKERAEREALEHQERIRIETERLQKEHEAQRERDRLEHERLLEQQRLHQLELDRQREAEREAERERERQALLAHEAERERHRIAELARLEQERLDREAALAAKIAQEAAEMEREKARIKAIEDERERERQEREREEVEKREREEREREVERVRVEEERRRKEVEERQREEREREERERIQREEEERERVRREEEERERLRKEAEEKERVRREAEEKERLRVEAEEKERIRKEVEEKERLRKEAEEKERLRKEAEEKERLRKHAEEQDRLRVEAEEKERQRRASEAAVSAAISSGRSSVDSKSMKEEAGAPTLVRRVSKAAGPGAPASLLGKETSDDVLAKSMTATWKNAKLELKVIDFELHCTEVGKNKPYKHFFPLELRRVVSATSKSDDVTLYACITRKGDKGGSKFKKITMQVHEGGRAKVWGEAMMDIVYGGTYAQVVAKEIVVLVDKHDGKEHMKLVEKYMKPVWEAAGKSFDIKLVQYNEFSIMNALSAYDWKKLAHIVLTNPEFTPRVQQLLVRNQKTQNPVLLPCEADPVDAALAILRANIGKSKKDAFHVTGFVPKREEGKIAGMFKAFK</sequence>
<feature type="compositionally biased region" description="Low complexity" evidence="1">
    <location>
        <begin position="1061"/>
        <end position="1073"/>
    </location>
</feature>
<feature type="compositionally biased region" description="Basic residues" evidence="1">
    <location>
        <begin position="644"/>
        <end position="655"/>
    </location>
</feature>
<proteinExistence type="predicted"/>
<feature type="compositionally biased region" description="Low complexity" evidence="1">
    <location>
        <begin position="1027"/>
        <end position="1036"/>
    </location>
</feature>
<name>A0AAD5X267_9FUNG</name>
<reference evidence="2" key="1">
    <citation type="submission" date="2020-05" db="EMBL/GenBank/DDBJ databases">
        <title>Phylogenomic resolution of chytrid fungi.</title>
        <authorList>
            <person name="Stajich J.E."/>
            <person name="Amses K."/>
            <person name="Simmons R."/>
            <person name="Seto K."/>
            <person name="Myers J."/>
            <person name="Bonds A."/>
            <person name="Quandt C.A."/>
            <person name="Barry K."/>
            <person name="Liu P."/>
            <person name="Grigoriev I."/>
            <person name="Longcore J.E."/>
            <person name="James T.Y."/>
        </authorList>
    </citation>
    <scope>NUCLEOTIDE SEQUENCE</scope>
    <source>
        <strain evidence="2">JEL0318</strain>
    </source>
</reference>
<keyword evidence="3" id="KW-1185">Reference proteome</keyword>
<feature type="compositionally biased region" description="Basic and acidic residues" evidence="1">
    <location>
        <begin position="671"/>
        <end position="822"/>
    </location>
</feature>
<feature type="region of interest" description="Disordered" evidence="1">
    <location>
        <begin position="453"/>
        <end position="476"/>
    </location>
</feature>
<dbReference type="EMBL" id="JADGJD010000866">
    <property type="protein sequence ID" value="KAJ3047987.1"/>
    <property type="molecule type" value="Genomic_DNA"/>
</dbReference>
<evidence type="ECO:0000313" key="2">
    <source>
        <dbReference type="EMBL" id="KAJ3047987.1"/>
    </source>
</evidence>
<dbReference type="Proteomes" id="UP001212841">
    <property type="component" value="Unassembled WGS sequence"/>
</dbReference>
<feature type="region of interest" description="Disordered" evidence="1">
    <location>
        <begin position="549"/>
        <end position="574"/>
    </location>
</feature>
<feature type="region of interest" description="Disordered" evidence="1">
    <location>
        <begin position="625"/>
        <end position="822"/>
    </location>
</feature>
<comment type="caution">
    <text evidence="2">The sequence shown here is derived from an EMBL/GenBank/DDBJ whole genome shotgun (WGS) entry which is preliminary data.</text>
</comment>
<feature type="compositionally biased region" description="Basic and acidic residues" evidence="1">
    <location>
        <begin position="864"/>
        <end position="1026"/>
    </location>
</feature>
<feature type="compositionally biased region" description="Low complexity" evidence="1">
    <location>
        <begin position="464"/>
        <end position="474"/>
    </location>
</feature>
<feature type="region of interest" description="Disordered" evidence="1">
    <location>
        <begin position="1"/>
        <end position="29"/>
    </location>
</feature>